<keyword evidence="3" id="KW-1185">Reference proteome</keyword>
<evidence type="ECO:0000313" key="4">
    <source>
        <dbReference type="RefSeq" id="XP_019085282.1"/>
    </source>
</evidence>
<dbReference type="GeneID" id="109126302"/>
<keyword evidence="2" id="KW-0862">Zinc</keyword>
<dbReference type="Proteomes" id="UP000694864">
    <property type="component" value="Chromosome 2"/>
</dbReference>
<evidence type="ECO:0000313" key="3">
    <source>
        <dbReference type="Proteomes" id="UP000694864"/>
    </source>
</evidence>
<reference evidence="4" key="2">
    <citation type="submission" date="2025-08" db="UniProtKB">
        <authorList>
            <consortium name="RefSeq"/>
        </authorList>
    </citation>
    <scope>IDENTIFICATION</scope>
    <source>
        <tissue evidence="4">Leaf</tissue>
    </source>
</reference>
<dbReference type="RefSeq" id="XP_019085282.1">
    <property type="nucleotide sequence ID" value="XM_019229737.1"/>
</dbReference>
<name>A0ABM1QEU4_CAMSA</name>
<evidence type="ECO:0000256" key="2">
    <source>
        <dbReference type="ARBA" id="ARBA00022833"/>
    </source>
</evidence>
<organism evidence="3 4">
    <name type="scientific">Camelina sativa</name>
    <name type="common">False flax</name>
    <name type="synonym">Myagrum sativum</name>
    <dbReference type="NCBI Taxonomy" id="90675"/>
    <lineage>
        <taxon>Eukaryota</taxon>
        <taxon>Viridiplantae</taxon>
        <taxon>Streptophyta</taxon>
        <taxon>Embryophyta</taxon>
        <taxon>Tracheophyta</taxon>
        <taxon>Spermatophyta</taxon>
        <taxon>Magnoliopsida</taxon>
        <taxon>eudicotyledons</taxon>
        <taxon>Gunneridae</taxon>
        <taxon>Pentapetalae</taxon>
        <taxon>rosids</taxon>
        <taxon>malvids</taxon>
        <taxon>Brassicales</taxon>
        <taxon>Brassicaceae</taxon>
        <taxon>Camelineae</taxon>
        <taxon>Camelina</taxon>
    </lineage>
</organism>
<keyword evidence="1" id="KW-0479">Metal-binding</keyword>
<gene>
    <name evidence="4" type="primary">LOC109126302</name>
</gene>
<dbReference type="PANTHER" id="PTHR45686:SF11">
    <property type="entry name" value="ADP-RIBOSYLATION FACTOR GTPASE-ACTIVATING PROTEIN AGD8-RELATED"/>
    <property type="match status" value="1"/>
</dbReference>
<proteinExistence type="predicted"/>
<reference evidence="3" key="1">
    <citation type="journal article" date="2014" name="Nat. Commun.">
        <title>The emerging biofuel crop Camelina sativa retains a highly undifferentiated hexaploid genome structure.</title>
        <authorList>
            <person name="Kagale S."/>
            <person name="Koh C."/>
            <person name="Nixon J."/>
            <person name="Bollina V."/>
            <person name="Clarke W.E."/>
            <person name="Tuteja R."/>
            <person name="Spillane C."/>
            <person name="Robinson S.J."/>
            <person name="Links M.G."/>
            <person name="Clarke C."/>
            <person name="Higgins E.E."/>
            <person name="Huebert T."/>
            <person name="Sharpe A.G."/>
            <person name="Parkin I.A."/>
        </authorList>
    </citation>
    <scope>NUCLEOTIDE SEQUENCE [LARGE SCALE GENOMIC DNA]</scope>
    <source>
        <strain evidence="3">cv. DH55</strain>
    </source>
</reference>
<evidence type="ECO:0000256" key="1">
    <source>
        <dbReference type="ARBA" id="ARBA00022723"/>
    </source>
</evidence>
<protein>
    <submittedName>
        <fullName evidence="4">Probable ADP-ribosylation factor GTPase-activating protein AGD8</fullName>
    </submittedName>
</protein>
<dbReference type="PANTHER" id="PTHR45686">
    <property type="entry name" value="ADP-RIBOSYLATION FACTOR GTPASE ACTIVATING PROTEIN 3, ISOFORM H-RELATED"/>
    <property type="match status" value="1"/>
</dbReference>
<accession>A0ABM1QEU4</accession>
<sequence length="359" mass="39702">MMLGGNNRAQGFFKQYGWTNGGNIEAKYSSQAALLYSQILAKEVVEAMAEESTTGLPPAKESTSAIYLPKAFYPVFPSTFTKPICTSAISLPEAFYPVFPSTFTKPICEKRTRTIGAPNPPTTKPKENLYEQEFAPPFLTESSSTNDSGMEASAGSSFASQFEYNDDLQSGMHGSCRRRVLSPVAPPNSLSFSADLRMDSSLPKESSPSSSKVLVEESDEARKTFSNANSISSSAQFSGEKLSNAFSSLTMELGTMSSAFTRGLKDVFQFRGYPDVNGLRRDVIDLTQKLHSLEALTIPWETRMKWVDKLCVRVERGTIGAFEGDLQRIIRRLRNDVRALSRLLEHERCKNRGEGLKLD</sequence>